<name>A0A8S1N5P4_9CILI</name>
<dbReference type="Proteomes" id="UP000692954">
    <property type="component" value="Unassembled WGS sequence"/>
</dbReference>
<gene>
    <name evidence="1" type="ORF">PSON_ATCC_30995.1.T0530062</name>
</gene>
<accession>A0A8S1N5P4</accession>
<evidence type="ECO:0000313" key="1">
    <source>
        <dbReference type="EMBL" id="CAD8088717.1"/>
    </source>
</evidence>
<comment type="caution">
    <text evidence="1">The sequence shown here is derived from an EMBL/GenBank/DDBJ whole genome shotgun (WGS) entry which is preliminary data.</text>
</comment>
<reference evidence="1" key="1">
    <citation type="submission" date="2021-01" db="EMBL/GenBank/DDBJ databases">
        <authorList>
            <consortium name="Genoscope - CEA"/>
            <person name="William W."/>
        </authorList>
    </citation>
    <scope>NUCLEOTIDE SEQUENCE</scope>
</reference>
<dbReference type="AlphaFoldDB" id="A0A8S1N5P4"/>
<evidence type="ECO:0000313" key="2">
    <source>
        <dbReference type="Proteomes" id="UP000692954"/>
    </source>
</evidence>
<dbReference type="EMBL" id="CAJJDN010000053">
    <property type="protein sequence ID" value="CAD8088717.1"/>
    <property type="molecule type" value="Genomic_DNA"/>
</dbReference>
<sequence>MLQEPFVLLKNYRQEQDALKLTQKQKFIPIQKKLVKKTQKPKHYTIEKKTNPEWTQIEAQSFIEPLIQLQQYSDDEINEDQYSPLIFNEIKLTYHASYYDNINLSDDALGI</sequence>
<organism evidence="1 2">
    <name type="scientific">Paramecium sonneborni</name>
    <dbReference type="NCBI Taxonomy" id="65129"/>
    <lineage>
        <taxon>Eukaryota</taxon>
        <taxon>Sar</taxon>
        <taxon>Alveolata</taxon>
        <taxon>Ciliophora</taxon>
        <taxon>Intramacronucleata</taxon>
        <taxon>Oligohymenophorea</taxon>
        <taxon>Peniculida</taxon>
        <taxon>Parameciidae</taxon>
        <taxon>Paramecium</taxon>
    </lineage>
</organism>
<protein>
    <submittedName>
        <fullName evidence="1">Uncharacterized protein</fullName>
    </submittedName>
</protein>
<proteinExistence type="predicted"/>
<keyword evidence="2" id="KW-1185">Reference proteome</keyword>
<dbReference type="OrthoDB" id="307951at2759"/>